<keyword evidence="6" id="KW-1185">Reference proteome</keyword>
<dbReference type="Proteomes" id="UP000184512">
    <property type="component" value="Unassembled WGS sequence"/>
</dbReference>
<evidence type="ECO:0000259" key="3">
    <source>
        <dbReference type="Pfam" id="PF00933"/>
    </source>
</evidence>
<dbReference type="SUPFAM" id="SSF52279">
    <property type="entry name" value="Beta-D-glucan exohydrolase, C-terminal domain"/>
    <property type="match status" value="1"/>
</dbReference>
<evidence type="ECO:0000313" key="6">
    <source>
        <dbReference type="Proteomes" id="UP000184512"/>
    </source>
</evidence>
<reference evidence="5 6" key="1">
    <citation type="submission" date="2016-11" db="EMBL/GenBank/DDBJ databases">
        <authorList>
            <person name="Jaros S."/>
            <person name="Januszkiewicz K."/>
            <person name="Wedrychowicz H."/>
        </authorList>
    </citation>
    <scope>NUCLEOTIDE SEQUENCE [LARGE SCALE GENOMIC DNA]</scope>
    <source>
        <strain evidence="5 6">DSM 12906</strain>
    </source>
</reference>
<proteinExistence type="inferred from homology"/>
<dbReference type="RefSeq" id="WP_073186668.1">
    <property type="nucleotide sequence ID" value="NZ_FQZG01000018.1"/>
</dbReference>
<evidence type="ECO:0000256" key="2">
    <source>
        <dbReference type="ARBA" id="ARBA00022801"/>
    </source>
</evidence>
<dbReference type="EMBL" id="FQZG01000018">
    <property type="protein sequence ID" value="SHI87230.1"/>
    <property type="molecule type" value="Genomic_DNA"/>
</dbReference>
<name>A0A1M6EPM8_9ACTN</name>
<feature type="domain" description="Glycoside hydrolase family 3 N-terminal" evidence="3">
    <location>
        <begin position="71"/>
        <end position="306"/>
    </location>
</feature>
<organism evidence="5 6">
    <name type="scientific">Tessaracoccus bendigoensis DSM 12906</name>
    <dbReference type="NCBI Taxonomy" id="1123357"/>
    <lineage>
        <taxon>Bacteria</taxon>
        <taxon>Bacillati</taxon>
        <taxon>Actinomycetota</taxon>
        <taxon>Actinomycetes</taxon>
        <taxon>Propionibacteriales</taxon>
        <taxon>Propionibacteriaceae</taxon>
        <taxon>Tessaracoccus</taxon>
    </lineage>
</organism>
<dbReference type="InterPro" id="IPR017853">
    <property type="entry name" value="GH"/>
</dbReference>
<dbReference type="PRINTS" id="PR00133">
    <property type="entry name" value="GLHYDRLASE3"/>
</dbReference>
<dbReference type="Gene3D" id="3.40.50.1700">
    <property type="entry name" value="Glycoside hydrolase family 3 C-terminal domain"/>
    <property type="match status" value="1"/>
</dbReference>
<keyword evidence="2" id="KW-0378">Hydrolase</keyword>
<evidence type="ECO:0000259" key="4">
    <source>
        <dbReference type="Pfam" id="PF01915"/>
    </source>
</evidence>
<dbReference type="OrthoDB" id="9803863at2"/>
<accession>A0A1M6EPM8</accession>
<dbReference type="GO" id="GO:0008422">
    <property type="term" value="F:beta-glucosidase activity"/>
    <property type="evidence" value="ECO:0007669"/>
    <property type="project" value="TreeGrafter"/>
</dbReference>
<dbReference type="Gene3D" id="3.20.20.300">
    <property type="entry name" value="Glycoside hydrolase, family 3, N-terminal domain"/>
    <property type="match status" value="1"/>
</dbReference>
<dbReference type="InterPro" id="IPR050288">
    <property type="entry name" value="Cellulose_deg_GH3"/>
</dbReference>
<dbReference type="AlphaFoldDB" id="A0A1M6EPM8"/>
<protein>
    <submittedName>
        <fullName evidence="5">Beta-glucosidase</fullName>
    </submittedName>
</protein>
<comment type="similarity">
    <text evidence="1">Belongs to the glycosyl hydrolase 3 family.</text>
</comment>
<dbReference type="Pfam" id="PF01915">
    <property type="entry name" value="Glyco_hydro_3_C"/>
    <property type="match status" value="1"/>
</dbReference>
<dbReference type="InterPro" id="IPR001764">
    <property type="entry name" value="Glyco_hydro_3_N"/>
</dbReference>
<dbReference type="PANTHER" id="PTHR42715">
    <property type="entry name" value="BETA-GLUCOSIDASE"/>
    <property type="match status" value="1"/>
</dbReference>
<evidence type="ECO:0000256" key="1">
    <source>
        <dbReference type="ARBA" id="ARBA00005336"/>
    </source>
</evidence>
<dbReference type="SUPFAM" id="SSF51445">
    <property type="entry name" value="(Trans)glycosidases"/>
    <property type="match status" value="1"/>
</dbReference>
<dbReference type="PANTHER" id="PTHR42715:SF3">
    <property type="entry name" value="BETA-GLUCOSIDASE B-RELATED"/>
    <property type="match status" value="1"/>
</dbReference>
<feature type="domain" description="Glycoside hydrolase family 3 C-terminal" evidence="4">
    <location>
        <begin position="342"/>
        <end position="540"/>
    </location>
</feature>
<dbReference type="InterPro" id="IPR036962">
    <property type="entry name" value="Glyco_hydro_3_N_sf"/>
</dbReference>
<dbReference type="InterPro" id="IPR002772">
    <property type="entry name" value="Glyco_hydro_3_C"/>
</dbReference>
<sequence length="597" mass="63961">MQTTPSSFDTQVEAVRSGVDARAAAQTLAAEMTEAELLACLHGTVPFWPGRGRIMEHGYNFVPFEMSGVPRLGVPEISFIDGPRGAVVGPTTAFPVSMARGASWDPALEEEVGRAIGVEVRASGGNLFGGVCINLPRHPAWGRAQETYSDQPVLLGRMGAALVRGVKPNAMACVKHFALNSMENARFDVDVTCDETTMHEDFLPHFKEAIDAGAEAVMCAYNSVNGHWASESTELLTDILRTQWGFDGFVLSDFIWAIRDAAASLEAGMDLEAPFAQLRADRLPAEIREGRTSFDAVRRAVVHILTAQLRYYAERDRIEPSADLIAGPAHRALACKVAQHSMVLLRNEDVAGDPALPIDAGFDGRVAVLGKLADAVNLGDKGSSNVNPPSVVTVLDGIRSGLPQATVDAHDGSDLDRAAEVAAGADVTVVVVGYTAAEEGEWVNGRVYGRDDLMGLYPEPATDEDRRVYATMMQRLEVAKGKPEAGGDRRDLRLPSADVALIRAACAASPRTIVVVQSAGAVIIDDWADLPDAIVLMWYWPTTSTFRFSPEGTARTRSGPSAVPTDLAAAGDVGAQWIGSATRCSPLRNDWPRPSCR</sequence>
<evidence type="ECO:0000313" key="5">
    <source>
        <dbReference type="EMBL" id="SHI87230.1"/>
    </source>
</evidence>
<gene>
    <name evidence="5" type="ORF">SAMN02745244_01235</name>
</gene>
<dbReference type="InterPro" id="IPR036881">
    <property type="entry name" value="Glyco_hydro_3_C_sf"/>
</dbReference>
<dbReference type="GO" id="GO:0009251">
    <property type="term" value="P:glucan catabolic process"/>
    <property type="evidence" value="ECO:0007669"/>
    <property type="project" value="TreeGrafter"/>
</dbReference>
<dbReference type="STRING" id="1123357.SAMN02745244_01235"/>
<dbReference type="Pfam" id="PF00933">
    <property type="entry name" value="Glyco_hydro_3"/>
    <property type="match status" value="1"/>
</dbReference>